<dbReference type="PANTHER" id="PTHR43543">
    <property type="entry name" value="MALONIC SEMIALDEHYDE REDUCTASE RUTE-RELATED"/>
    <property type="match status" value="1"/>
</dbReference>
<feature type="domain" description="Nitroreductase" evidence="2">
    <location>
        <begin position="23"/>
        <end position="155"/>
    </location>
</feature>
<dbReference type="EMBL" id="CP076448">
    <property type="protein sequence ID" value="QXM26007.1"/>
    <property type="molecule type" value="Genomic_DNA"/>
</dbReference>
<dbReference type="Proteomes" id="UP000694001">
    <property type="component" value="Chromosome"/>
</dbReference>
<organism evidence="3 4">
    <name type="scientific">Elioraea tepida</name>
    <dbReference type="NCBI Taxonomy" id="2843330"/>
    <lineage>
        <taxon>Bacteria</taxon>
        <taxon>Pseudomonadati</taxon>
        <taxon>Pseudomonadota</taxon>
        <taxon>Alphaproteobacteria</taxon>
        <taxon>Acetobacterales</taxon>
        <taxon>Elioraeaceae</taxon>
        <taxon>Elioraea</taxon>
    </lineage>
</organism>
<dbReference type="RefSeq" id="WP_218287058.1">
    <property type="nucleotide sequence ID" value="NZ_CP076448.1"/>
</dbReference>
<dbReference type="InterPro" id="IPR023936">
    <property type="entry name" value="RutE-like"/>
</dbReference>
<dbReference type="PANTHER" id="PTHR43543:SF1">
    <property type="entry name" value="MALONIC SEMIALDEHYDE REDUCTASE RUTE-RELATED"/>
    <property type="match status" value="1"/>
</dbReference>
<keyword evidence="1" id="KW-0521">NADP</keyword>
<dbReference type="EC" id="1.-.-.-" evidence="1"/>
<dbReference type="NCBIfam" id="NF003768">
    <property type="entry name" value="PRK05365.1"/>
    <property type="match status" value="1"/>
</dbReference>
<dbReference type="KEGG" id="elio:KO353_07400"/>
<evidence type="ECO:0000256" key="1">
    <source>
        <dbReference type="HAMAP-Rule" id="MF_01204"/>
    </source>
</evidence>
<dbReference type="InterPro" id="IPR029479">
    <property type="entry name" value="Nitroreductase"/>
</dbReference>
<evidence type="ECO:0000313" key="4">
    <source>
        <dbReference type="Proteomes" id="UP000694001"/>
    </source>
</evidence>
<name>A0A975U4S5_9PROT</name>
<dbReference type="GO" id="GO:0016491">
    <property type="term" value="F:oxidoreductase activity"/>
    <property type="evidence" value="ECO:0007669"/>
    <property type="project" value="UniProtKB-UniRule"/>
</dbReference>
<evidence type="ECO:0000313" key="3">
    <source>
        <dbReference type="EMBL" id="QXM26007.1"/>
    </source>
</evidence>
<evidence type="ECO:0000259" key="2">
    <source>
        <dbReference type="Pfam" id="PF00881"/>
    </source>
</evidence>
<reference evidence="3" key="1">
    <citation type="submission" date="2021-06" db="EMBL/GenBank/DDBJ databases">
        <title>Elioraea tepida, sp. nov., a moderately thermophilic aerobic anoxygenic phototrophic bacterium isolated from an alkaline siliceous hot spring mat community in Yellowstone National Park, WY, USA.</title>
        <authorList>
            <person name="Saini M.K."/>
            <person name="Yoshida S."/>
            <person name="Sebastian A."/>
            <person name="Hirose S."/>
            <person name="Hara E."/>
            <person name="Tamaki H."/>
            <person name="Soulier N.T."/>
            <person name="Albert I."/>
            <person name="Hanada S."/>
            <person name="Bryant D.A."/>
            <person name="Tank M."/>
        </authorList>
    </citation>
    <scope>NUCLEOTIDE SEQUENCE</scope>
    <source>
        <strain evidence="3">MS-P2</strain>
    </source>
</reference>
<dbReference type="HAMAP" id="MF_01204">
    <property type="entry name" value="Oxidoreductase_RutE_HadB"/>
    <property type="match status" value="1"/>
</dbReference>
<sequence>MLDDWTLNRLFREARTPLAWTRARVTEEDLRRIWELARMGPTSANCSPARVLFLMSAEAKEKLRPALSPGNVERTMAAPVTAIVGHDLAFYDLFPRLYPHVPLRDWYAENPALAEVTAFRNGTLQAAYLILACRAVGLDAGPMSGFDNDAVDRAFFSGTTIRSNLLINIGVGDMAVTRPRDPRLSFDEACKVL</sequence>
<gene>
    <name evidence="3" type="ORF">KO353_07400</name>
</gene>
<keyword evidence="1" id="KW-0520">NAD</keyword>
<keyword evidence="1" id="KW-0285">Flavoprotein</keyword>
<dbReference type="CDD" id="cd02148">
    <property type="entry name" value="RutE-like"/>
    <property type="match status" value="1"/>
</dbReference>
<keyword evidence="1 3" id="KW-0560">Oxidoreductase</keyword>
<proteinExistence type="inferred from homology"/>
<protein>
    <recommendedName>
        <fullName evidence="1">Putative NADH dehydrogenase/NAD(P)H nitroreductase KO353_07400</fullName>
        <ecNumber evidence="1">1.-.-.-</ecNumber>
    </recommendedName>
</protein>
<dbReference type="AlphaFoldDB" id="A0A975U4S5"/>
<comment type="similarity">
    <text evidence="1">Belongs to the nitroreductase family. HadB/RutE subfamily.</text>
</comment>
<keyword evidence="4" id="KW-1185">Reference proteome</keyword>
<dbReference type="InterPro" id="IPR050461">
    <property type="entry name" value="Nitroreductase_HadB/RutE"/>
</dbReference>
<dbReference type="Pfam" id="PF00881">
    <property type="entry name" value="Nitroreductase"/>
    <property type="match status" value="1"/>
</dbReference>
<comment type="cofactor">
    <cofactor evidence="1">
        <name>FMN</name>
        <dbReference type="ChEBI" id="CHEBI:58210"/>
    </cofactor>
</comment>
<accession>A0A975U4S5</accession>
<keyword evidence="1" id="KW-0288">FMN</keyword>